<dbReference type="OrthoDB" id="1452410at2"/>
<proteinExistence type="predicted"/>
<keyword evidence="2" id="KW-1185">Reference proteome</keyword>
<dbReference type="EMBL" id="RBLC01000003">
    <property type="protein sequence ID" value="RKS21741.1"/>
    <property type="molecule type" value="Genomic_DNA"/>
</dbReference>
<evidence type="ECO:0000313" key="2">
    <source>
        <dbReference type="Proteomes" id="UP000277579"/>
    </source>
</evidence>
<gene>
    <name evidence="1" type="ORF">CLV94_2376</name>
</gene>
<dbReference type="Proteomes" id="UP000277579">
    <property type="component" value="Unassembled WGS sequence"/>
</dbReference>
<name>A0A495M6Y4_9FLAO</name>
<accession>A0A495M6Y4</accession>
<dbReference type="AlphaFoldDB" id="A0A495M6Y4"/>
<comment type="caution">
    <text evidence="1">The sequence shown here is derived from an EMBL/GenBank/DDBJ whole genome shotgun (WGS) entry which is preliminary data.</text>
</comment>
<organism evidence="1 2">
    <name type="scientific">Flavobacterium endophyticum</name>
    <dbReference type="NCBI Taxonomy" id="1540163"/>
    <lineage>
        <taxon>Bacteria</taxon>
        <taxon>Pseudomonadati</taxon>
        <taxon>Bacteroidota</taxon>
        <taxon>Flavobacteriia</taxon>
        <taxon>Flavobacteriales</taxon>
        <taxon>Flavobacteriaceae</taxon>
        <taxon>Flavobacterium</taxon>
    </lineage>
</organism>
<reference evidence="1 2" key="1">
    <citation type="submission" date="2018-10" db="EMBL/GenBank/DDBJ databases">
        <title>Genomic Encyclopedia of Archaeal and Bacterial Type Strains, Phase II (KMG-II): from individual species to whole genera.</title>
        <authorList>
            <person name="Goeker M."/>
        </authorList>
    </citation>
    <scope>NUCLEOTIDE SEQUENCE [LARGE SCALE GENOMIC DNA]</scope>
    <source>
        <strain evidence="1 2">DSM 29537</strain>
    </source>
</reference>
<evidence type="ECO:0000313" key="1">
    <source>
        <dbReference type="EMBL" id="RKS21741.1"/>
    </source>
</evidence>
<dbReference type="RefSeq" id="WP_121376686.1">
    <property type="nucleotide sequence ID" value="NZ_RBLC01000003.1"/>
</dbReference>
<protein>
    <submittedName>
        <fullName evidence="1">Uncharacterized protein</fullName>
    </submittedName>
</protein>
<sequence length="242" mass="27143">MAHIRNKNFISGATGNLVFRNLNGKQIIQSHPGEIRQTRATVASASEFSHCSRWAKHLRIGLHSFLAGHTDSYMYRRLTGAFYNALLENTHLSKGQRTPFTADMKALEGFEFNIHSPFKKYFLPEITVVMDSQRQVQVTIPELEPKSQIRFTEGVPHAELVVYACATKFEASSPIADAFFTLPIPLDGAVQSETVWTSPALPEGYFVVVAAKLLYYEENQFMGKKYSNSDVLNPCSILFCGI</sequence>